<name>A0ABQ0BZM1_9FIRM</name>
<evidence type="ECO:0000313" key="1">
    <source>
        <dbReference type="EMBL" id="GAA6502000.1"/>
    </source>
</evidence>
<organism evidence="1 2">
    <name type="scientific">Blautia parvula</name>
    <dbReference type="NCBI Taxonomy" id="2877527"/>
    <lineage>
        <taxon>Bacteria</taxon>
        <taxon>Bacillati</taxon>
        <taxon>Bacillota</taxon>
        <taxon>Clostridia</taxon>
        <taxon>Lachnospirales</taxon>
        <taxon>Lachnospiraceae</taxon>
        <taxon>Blautia</taxon>
    </lineage>
</organism>
<evidence type="ECO:0000313" key="2">
    <source>
        <dbReference type="Proteomes" id="UP001600941"/>
    </source>
</evidence>
<reference evidence="1 2" key="1">
    <citation type="submission" date="2024-04" db="EMBL/GenBank/DDBJ databases">
        <title>Defined microbial consortia suppress multidrug-resistant proinflammatory Enterobacteriaceae via ecological control.</title>
        <authorList>
            <person name="Furuichi M."/>
            <person name="Kawaguchi T."/>
            <person name="Pust M."/>
            <person name="Yasuma K."/>
            <person name="Plichta D."/>
            <person name="Hasegawa N."/>
            <person name="Ohya T."/>
            <person name="Bhattarai S."/>
            <person name="Sasajima S."/>
            <person name="Aoto Y."/>
            <person name="Tuganbaev T."/>
            <person name="Yaginuma M."/>
            <person name="Ueda M."/>
            <person name="Okahashi N."/>
            <person name="Amafuji K."/>
            <person name="Kiridooshi Y."/>
            <person name="Sugita K."/>
            <person name="Strazar M."/>
            <person name="Skelly A."/>
            <person name="Suda W."/>
            <person name="Hattori M."/>
            <person name="Nakamoto N."/>
            <person name="Caballero S."/>
            <person name="Norman J."/>
            <person name="Olle B."/>
            <person name="Tanoue T."/>
            <person name="Arita M."/>
            <person name="Bucci V."/>
            <person name="Atarashi K."/>
            <person name="Xavier R."/>
            <person name="Honda K."/>
        </authorList>
    </citation>
    <scope>NUCLEOTIDE SEQUENCE [LARGE SCALE GENOMIC DNA]</scope>
    <source>
        <strain evidence="2">k34-0107-D12</strain>
    </source>
</reference>
<dbReference type="EMBL" id="BAABZQ010000001">
    <property type="protein sequence ID" value="GAA6502000.1"/>
    <property type="molecule type" value="Genomic_DNA"/>
</dbReference>
<protein>
    <submittedName>
        <fullName evidence="1">Uncharacterized protein</fullName>
    </submittedName>
</protein>
<dbReference type="RefSeq" id="WP_227209831.1">
    <property type="nucleotide sequence ID" value="NZ_BAABZQ010000001.1"/>
</dbReference>
<proteinExistence type="predicted"/>
<keyword evidence="2" id="KW-1185">Reference proteome</keyword>
<comment type="caution">
    <text evidence="1">The sequence shown here is derived from an EMBL/GenBank/DDBJ whole genome shotgun (WGS) entry which is preliminary data.</text>
</comment>
<sequence>MSKKIDERIPNTVGKGVLPDYPAVATPWGRLISYYEAAQHSQRNIAVYSANLMQVYRILIPDYEERSEILCANSYKRMLDVFSSPIGKIAGIDTNNVHPFMRGNFPGCLNGDSGDEALLMCGRVNDFGTYRVEKELDTCPWDIIGTELCRATTTSLQGVCDGEATLKKAGPNVELHMIEARGAGDLHCRIVGENREKFPMPAHKQWESFGPIATADMIKYTPEEEMLKDSQFFREECNYHFNNGTCAEFDAATWFRPNGSSGGAGYLFPVFAELIQSGRITEEDLDRTIHCVFESAGKSAFGGFYAVEGVRNWLGVPAEIKDGRVMGGFLEVYLACQGVPVEAEAFNSEEVILRINRGALEQRMPKQSAAYLSYWYGMTKTLVSALWSLWEEAGPDAAEILRVKIAKKIDKFC</sequence>
<gene>
    <name evidence="1" type="ORF">K340107D12_48160</name>
</gene>
<accession>A0ABQ0BZM1</accession>
<dbReference type="Proteomes" id="UP001600941">
    <property type="component" value="Unassembled WGS sequence"/>
</dbReference>